<protein>
    <submittedName>
        <fullName evidence="1">Alpha/beta-hydrolase</fullName>
    </submittedName>
</protein>
<reference evidence="1" key="2">
    <citation type="journal article" date="2022" name="New Phytol.">
        <title>Evolutionary transition to the ectomycorrhizal habit in the genomes of a hyperdiverse lineage of mushroom-forming fungi.</title>
        <authorList>
            <person name="Looney B."/>
            <person name="Miyauchi S."/>
            <person name="Morin E."/>
            <person name="Drula E."/>
            <person name="Courty P.E."/>
            <person name="Kohler A."/>
            <person name="Kuo A."/>
            <person name="LaButti K."/>
            <person name="Pangilinan J."/>
            <person name="Lipzen A."/>
            <person name="Riley R."/>
            <person name="Andreopoulos W."/>
            <person name="He G."/>
            <person name="Johnson J."/>
            <person name="Nolan M."/>
            <person name="Tritt A."/>
            <person name="Barry K.W."/>
            <person name="Grigoriev I.V."/>
            <person name="Nagy L.G."/>
            <person name="Hibbett D."/>
            <person name="Henrissat B."/>
            <person name="Matheny P.B."/>
            <person name="Labbe J."/>
            <person name="Martin F.M."/>
        </authorList>
    </citation>
    <scope>NUCLEOTIDE SEQUENCE</scope>
    <source>
        <strain evidence="1">HHB10654</strain>
    </source>
</reference>
<name>A0ACB8TJI8_9AGAM</name>
<comment type="caution">
    <text evidence="1">The sequence shown here is derived from an EMBL/GenBank/DDBJ whole genome shotgun (WGS) entry which is preliminary data.</text>
</comment>
<dbReference type="EMBL" id="MU277187">
    <property type="protein sequence ID" value="KAI0068617.1"/>
    <property type="molecule type" value="Genomic_DNA"/>
</dbReference>
<evidence type="ECO:0000313" key="2">
    <source>
        <dbReference type="Proteomes" id="UP000814140"/>
    </source>
</evidence>
<dbReference type="Proteomes" id="UP000814140">
    <property type="component" value="Unassembled WGS sequence"/>
</dbReference>
<gene>
    <name evidence="1" type="ORF">BV25DRAFT_1923757</name>
</gene>
<accession>A0ACB8TJI8</accession>
<proteinExistence type="predicted"/>
<keyword evidence="2" id="KW-1185">Reference proteome</keyword>
<reference evidence="1" key="1">
    <citation type="submission" date="2021-03" db="EMBL/GenBank/DDBJ databases">
        <authorList>
            <consortium name="DOE Joint Genome Institute"/>
            <person name="Ahrendt S."/>
            <person name="Looney B.P."/>
            <person name="Miyauchi S."/>
            <person name="Morin E."/>
            <person name="Drula E."/>
            <person name="Courty P.E."/>
            <person name="Chicoki N."/>
            <person name="Fauchery L."/>
            <person name="Kohler A."/>
            <person name="Kuo A."/>
            <person name="Labutti K."/>
            <person name="Pangilinan J."/>
            <person name="Lipzen A."/>
            <person name="Riley R."/>
            <person name="Andreopoulos W."/>
            <person name="He G."/>
            <person name="Johnson J."/>
            <person name="Barry K.W."/>
            <person name="Grigoriev I.V."/>
            <person name="Nagy L."/>
            <person name="Hibbett D."/>
            <person name="Henrissat B."/>
            <person name="Matheny P.B."/>
            <person name="Labbe J."/>
            <person name="Martin F."/>
        </authorList>
    </citation>
    <scope>NUCLEOTIDE SEQUENCE</scope>
    <source>
        <strain evidence="1">HHB10654</strain>
    </source>
</reference>
<evidence type="ECO:0000313" key="1">
    <source>
        <dbReference type="EMBL" id="KAI0068617.1"/>
    </source>
</evidence>
<sequence>MPYIDIAHGGDYASIWYVTNSPSGYVSSFNPDKPTIIMLHPFFLDSSWLDAQFGDPRISHHYNLIAFDARAAGKTISRPNGRQDAWTDAADLAYACHALWLPPAHVWASETIGANMAIRFAALFPDMCLSLTMLSVPSPTELEAFFHTCDELLHMWAHAEDIDTLEFTLMQVVAYIVGPDLDMDFADEIIAYLETSYPPFKRAILAQLGNVLMNREALTERELAAVTQPVLLIHGDKNQIHPIQYAERMAANLVNAEGGAKLFVVKGGQGYISVVPSWASISNQVFVKFLSRLPHARSELRPPTQSLDDRMIHALDVLAHLAADPSIARRADSEDISPMLFSRISREVQHLQVENYMSAARDQRKAFSPLGADGRPMRKYSERKHDHWFQGDRFWMSYAENWRDGDSDDEDHQHDAQHVGGPALEGADQPASQEVMRASAVHRAMFNPGTVERMDKYVVKSNLSRVASATAIPLGKLIIRS</sequence>
<organism evidence="1 2">
    <name type="scientific">Artomyces pyxidatus</name>
    <dbReference type="NCBI Taxonomy" id="48021"/>
    <lineage>
        <taxon>Eukaryota</taxon>
        <taxon>Fungi</taxon>
        <taxon>Dikarya</taxon>
        <taxon>Basidiomycota</taxon>
        <taxon>Agaricomycotina</taxon>
        <taxon>Agaricomycetes</taxon>
        <taxon>Russulales</taxon>
        <taxon>Auriscalpiaceae</taxon>
        <taxon>Artomyces</taxon>
    </lineage>
</organism>